<evidence type="ECO:0008006" key="3">
    <source>
        <dbReference type="Google" id="ProtNLM"/>
    </source>
</evidence>
<dbReference type="AlphaFoldDB" id="A0A7C4LM81"/>
<comment type="caution">
    <text evidence="2">The sequence shown here is derived from an EMBL/GenBank/DDBJ whole genome shotgun (WGS) entry which is preliminary data.</text>
</comment>
<dbReference type="PANTHER" id="PTHR13318">
    <property type="entry name" value="PARTNER OF PAIRED, ISOFORM B-RELATED"/>
    <property type="match status" value="1"/>
</dbReference>
<organism evidence="2">
    <name type="scientific">Schlesneria paludicola</name>
    <dbReference type="NCBI Taxonomy" id="360056"/>
    <lineage>
        <taxon>Bacteria</taxon>
        <taxon>Pseudomonadati</taxon>
        <taxon>Planctomycetota</taxon>
        <taxon>Planctomycetia</taxon>
        <taxon>Planctomycetales</taxon>
        <taxon>Planctomycetaceae</taxon>
        <taxon>Schlesneria</taxon>
    </lineage>
</organism>
<gene>
    <name evidence="2" type="ORF">ENS64_04855</name>
</gene>
<dbReference type="GO" id="GO:0031146">
    <property type="term" value="P:SCF-dependent proteasomal ubiquitin-dependent protein catabolic process"/>
    <property type="evidence" value="ECO:0007669"/>
    <property type="project" value="TreeGrafter"/>
</dbReference>
<evidence type="ECO:0000256" key="1">
    <source>
        <dbReference type="SAM" id="MobiDB-lite"/>
    </source>
</evidence>
<dbReference type="SUPFAM" id="SSF52047">
    <property type="entry name" value="RNI-like"/>
    <property type="match status" value="1"/>
</dbReference>
<dbReference type="InterPro" id="IPR006553">
    <property type="entry name" value="Leu-rich_rpt_Cys-con_subtyp"/>
</dbReference>
<evidence type="ECO:0000313" key="2">
    <source>
        <dbReference type="EMBL" id="HGT38577.1"/>
    </source>
</evidence>
<accession>A0A7C4LM81</accession>
<dbReference type="Pfam" id="PF13516">
    <property type="entry name" value="LRR_6"/>
    <property type="match status" value="2"/>
</dbReference>
<dbReference type="GO" id="GO:0019005">
    <property type="term" value="C:SCF ubiquitin ligase complex"/>
    <property type="evidence" value="ECO:0007669"/>
    <property type="project" value="TreeGrafter"/>
</dbReference>
<dbReference type="SMART" id="SM00367">
    <property type="entry name" value="LRR_CC"/>
    <property type="match status" value="6"/>
</dbReference>
<name>A0A7C4LM81_9PLAN</name>
<proteinExistence type="predicted"/>
<protein>
    <recommendedName>
        <fullName evidence="3">Leucine-rich repeat domain-containing protein</fullName>
    </recommendedName>
</protein>
<dbReference type="InterPro" id="IPR001611">
    <property type="entry name" value="Leu-rich_rpt"/>
</dbReference>
<dbReference type="InterPro" id="IPR032675">
    <property type="entry name" value="LRR_dom_sf"/>
</dbReference>
<reference evidence="2" key="1">
    <citation type="journal article" date="2020" name="mSystems">
        <title>Genome- and Community-Level Interaction Insights into Carbon Utilization and Element Cycling Functions of Hydrothermarchaeota in Hydrothermal Sediment.</title>
        <authorList>
            <person name="Zhou Z."/>
            <person name="Liu Y."/>
            <person name="Xu W."/>
            <person name="Pan J."/>
            <person name="Luo Z.H."/>
            <person name="Li M."/>
        </authorList>
    </citation>
    <scope>NUCLEOTIDE SEQUENCE [LARGE SCALE GENOMIC DNA]</scope>
    <source>
        <strain evidence="2">SpSt-508</strain>
    </source>
</reference>
<dbReference type="Gene3D" id="3.80.10.10">
    <property type="entry name" value="Ribonuclease Inhibitor"/>
    <property type="match status" value="3"/>
</dbReference>
<feature type="region of interest" description="Disordered" evidence="1">
    <location>
        <begin position="140"/>
        <end position="162"/>
    </location>
</feature>
<dbReference type="EMBL" id="DSVQ01000010">
    <property type="protein sequence ID" value="HGT38577.1"/>
    <property type="molecule type" value="Genomic_DNA"/>
</dbReference>
<sequence>MGTAAQLRFRKASNYDKIPSCTLNRQPGQHTSGPCLIGCPQNGSSQPAAVDRSVVPLPRKLRVPRKGCHAKWRLHPAWFSTGNRRMVRLSEPRKRSAASYFTAAWAYSGLLCVAAGCGLPTWSELIGANKQEEQLVPVQVAPPPPPPPPVTRVPPAEPPKPPDPIEVIGRFQQLRPIDIDDRALAAVLALEEGLDAITELDLKGSQVTDQGLVHLGKLSRLTRLDVRHANGLTSQALASIGTATSLEELQLDGHKTDDAGMIALRPLTELRRLNLRGARLSLAGYAELLHHPKLVELDLRDSTIEDAALDIIADLPELEVLWLARTRITDAGLARLAKLERLDTLELTDCPITGRGLAEIAKNKGLRSLRVLILANTRLDEKGALSLKLFTQLKVLGLSHLETMQDVHLFQMIRTLSELEELNVSFCPLLSSEAMQAVKNHKTLKKLDLGHCPRIDDRVFSLLATCKNLRHVNVAGTNCSAVGIKQFTAVLPDCIVSGNPGL</sequence>